<feature type="transmembrane region" description="Helical" evidence="1">
    <location>
        <begin position="71"/>
        <end position="89"/>
    </location>
</feature>
<evidence type="ECO:0000256" key="1">
    <source>
        <dbReference type="SAM" id="Phobius"/>
    </source>
</evidence>
<dbReference type="AlphaFoldDB" id="A0A0F8WF44"/>
<feature type="transmembrane region" description="Helical" evidence="1">
    <location>
        <begin position="160"/>
        <end position="180"/>
    </location>
</feature>
<name>A0A0F8WF44_9ZZZZ</name>
<feature type="transmembrane region" description="Helical" evidence="1">
    <location>
        <begin position="101"/>
        <end position="119"/>
    </location>
</feature>
<evidence type="ECO:0000313" key="2">
    <source>
        <dbReference type="EMBL" id="KKK55178.1"/>
    </source>
</evidence>
<feature type="transmembrane region" description="Helical" evidence="1">
    <location>
        <begin position="192"/>
        <end position="210"/>
    </location>
</feature>
<gene>
    <name evidence="2" type="ORF">LCGC14_3077210</name>
</gene>
<feature type="transmembrane region" description="Helical" evidence="1">
    <location>
        <begin position="216"/>
        <end position="232"/>
    </location>
</feature>
<feature type="transmembrane region" description="Helical" evidence="1">
    <location>
        <begin position="40"/>
        <end position="59"/>
    </location>
</feature>
<accession>A0A0F8WF44</accession>
<organism evidence="2">
    <name type="scientific">marine sediment metagenome</name>
    <dbReference type="NCBI Taxonomy" id="412755"/>
    <lineage>
        <taxon>unclassified sequences</taxon>
        <taxon>metagenomes</taxon>
        <taxon>ecological metagenomes</taxon>
    </lineage>
</organism>
<feature type="transmembrane region" description="Helical" evidence="1">
    <location>
        <begin position="126"/>
        <end position="148"/>
    </location>
</feature>
<dbReference type="EMBL" id="LAZR01065621">
    <property type="protein sequence ID" value="KKK55178.1"/>
    <property type="molecule type" value="Genomic_DNA"/>
</dbReference>
<proteinExistence type="predicted"/>
<feature type="non-terminal residue" evidence="2">
    <location>
        <position position="244"/>
    </location>
</feature>
<comment type="caution">
    <text evidence="2">The sequence shown here is derived from an EMBL/GenBank/DDBJ whole genome shotgun (WGS) entry which is preliminary data.</text>
</comment>
<keyword evidence="1" id="KW-1133">Transmembrane helix</keyword>
<keyword evidence="1" id="KW-0472">Membrane</keyword>
<reference evidence="2" key="1">
    <citation type="journal article" date="2015" name="Nature">
        <title>Complex archaea that bridge the gap between prokaryotes and eukaryotes.</title>
        <authorList>
            <person name="Spang A."/>
            <person name="Saw J.H."/>
            <person name="Jorgensen S.L."/>
            <person name="Zaremba-Niedzwiedzka K."/>
            <person name="Martijn J."/>
            <person name="Lind A.E."/>
            <person name="van Eijk R."/>
            <person name="Schleper C."/>
            <person name="Guy L."/>
            <person name="Ettema T.J."/>
        </authorList>
    </citation>
    <scope>NUCLEOTIDE SEQUENCE</scope>
</reference>
<sequence>MSNYFALSQPRIKQRLPLILGNIFILVVLLGTTTGNMHPWAANINRLVGIALVLFYLACHVGYRLKTPVEIILFGVFIGWASVSGMAVSEDGDACMMYVRFLAQLWVLLLAVAGFSYAARSPAGPLLALLGFACFSATMNLTTGSYALGFGTDVRSRGQFGWNPNSFGFLMLLGIMALTYLWRYRRSLRFRILRLAIPPLAAMLAFNLLSTASRKSFAVLLLFGVLYLWFCYKHEVLRNLWAIV</sequence>
<keyword evidence="1" id="KW-0812">Transmembrane</keyword>
<protein>
    <submittedName>
        <fullName evidence="2">Uncharacterized protein</fullName>
    </submittedName>
</protein>
<feature type="transmembrane region" description="Helical" evidence="1">
    <location>
        <begin position="16"/>
        <end position="34"/>
    </location>
</feature>